<dbReference type="OrthoDB" id="9803547at2"/>
<feature type="region of interest" description="Disordered" evidence="5">
    <location>
        <begin position="1"/>
        <end position="32"/>
    </location>
</feature>
<dbReference type="GO" id="GO:0000976">
    <property type="term" value="F:transcription cis-regulatory region binding"/>
    <property type="evidence" value="ECO:0007669"/>
    <property type="project" value="TreeGrafter"/>
</dbReference>
<dbReference type="Pfam" id="PF16859">
    <property type="entry name" value="TetR_C_11"/>
    <property type="match status" value="1"/>
</dbReference>
<evidence type="ECO:0000256" key="1">
    <source>
        <dbReference type="ARBA" id="ARBA00023015"/>
    </source>
</evidence>
<dbReference type="FunFam" id="1.10.10.60:FF:000141">
    <property type="entry name" value="TetR family transcriptional regulator"/>
    <property type="match status" value="1"/>
</dbReference>
<evidence type="ECO:0000256" key="4">
    <source>
        <dbReference type="PROSITE-ProRule" id="PRU00335"/>
    </source>
</evidence>
<accession>A0A545T219</accession>
<dbReference type="Gene3D" id="1.10.357.10">
    <property type="entry name" value="Tetracycline Repressor, domain 2"/>
    <property type="match status" value="1"/>
</dbReference>
<dbReference type="PROSITE" id="PS50977">
    <property type="entry name" value="HTH_TETR_2"/>
    <property type="match status" value="1"/>
</dbReference>
<proteinExistence type="predicted"/>
<dbReference type="EMBL" id="VHSH01000014">
    <property type="protein sequence ID" value="TQV71260.1"/>
    <property type="molecule type" value="Genomic_DNA"/>
</dbReference>
<feature type="compositionally biased region" description="Basic and acidic residues" evidence="5">
    <location>
        <begin position="1"/>
        <end position="20"/>
    </location>
</feature>
<reference evidence="7 8" key="1">
    <citation type="submission" date="2019-06" db="EMBL/GenBank/DDBJ databases">
        <title>Whole genome sequence for Rhodospirillaceae sp. R148.</title>
        <authorList>
            <person name="Wang G."/>
        </authorList>
    </citation>
    <scope>NUCLEOTIDE SEQUENCE [LARGE SCALE GENOMIC DNA]</scope>
    <source>
        <strain evidence="7 8">R148</strain>
    </source>
</reference>
<dbReference type="GO" id="GO:0003700">
    <property type="term" value="F:DNA-binding transcription factor activity"/>
    <property type="evidence" value="ECO:0007669"/>
    <property type="project" value="TreeGrafter"/>
</dbReference>
<keyword evidence="2 4" id="KW-0238">DNA-binding</keyword>
<dbReference type="Proteomes" id="UP000315252">
    <property type="component" value="Unassembled WGS sequence"/>
</dbReference>
<name>A0A545T219_9PROT</name>
<dbReference type="InterPro" id="IPR009057">
    <property type="entry name" value="Homeodomain-like_sf"/>
</dbReference>
<keyword evidence="1" id="KW-0805">Transcription regulation</keyword>
<feature type="domain" description="HTH tetR-type" evidence="6">
    <location>
        <begin position="30"/>
        <end position="90"/>
    </location>
</feature>
<dbReference type="InterPro" id="IPR011075">
    <property type="entry name" value="TetR_C"/>
</dbReference>
<dbReference type="InterPro" id="IPR001647">
    <property type="entry name" value="HTH_TetR"/>
</dbReference>
<dbReference type="Gene3D" id="1.10.10.60">
    <property type="entry name" value="Homeodomain-like"/>
    <property type="match status" value="1"/>
</dbReference>
<protein>
    <submittedName>
        <fullName evidence="7">TetR/AcrR family transcriptional regulator</fullName>
    </submittedName>
</protein>
<keyword evidence="3" id="KW-0804">Transcription</keyword>
<dbReference type="PRINTS" id="PR00455">
    <property type="entry name" value="HTHTETR"/>
</dbReference>
<dbReference type="InterPro" id="IPR050109">
    <property type="entry name" value="HTH-type_TetR-like_transc_reg"/>
</dbReference>
<evidence type="ECO:0000256" key="3">
    <source>
        <dbReference type="ARBA" id="ARBA00023163"/>
    </source>
</evidence>
<evidence type="ECO:0000313" key="7">
    <source>
        <dbReference type="EMBL" id="TQV71260.1"/>
    </source>
</evidence>
<comment type="caution">
    <text evidence="7">The sequence shown here is derived from an EMBL/GenBank/DDBJ whole genome shotgun (WGS) entry which is preliminary data.</text>
</comment>
<evidence type="ECO:0000259" key="6">
    <source>
        <dbReference type="PROSITE" id="PS50977"/>
    </source>
</evidence>
<organism evidence="7 8">
    <name type="scientific">Denitrobaculum tricleocarpae</name>
    <dbReference type="NCBI Taxonomy" id="2591009"/>
    <lineage>
        <taxon>Bacteria</taxon>
        <taxon>Pseudomonadati</taxon>
        <taxon>Pseudomonadota</taxon>
        <taxon>Alphaproteobacteria</taxon>
        <taxon>Rhodospirillales</taxon>
        <taxon>Rhodospirillaceae</taxon>
        <taxon>Denitrobaculum</taxon>
    </lineage>
</organism>
<evidence type="ECO:0000256" key="2">
    <source>
        <dbReference type="ARBA" id="ARBA00023125"/>
    </source>
</evidence>
<dbReference type="Pfam" id="PF00440">
    <property type="entry name" value="TetR_N"/>
    <property type="match status" value="1"/>
</dbReference>
<feature type="DNA-binding region" description="H-T-H motif" evidence="4">
    <location>
        <begin position="53"/>
        <end position="72"/>
    </location>
</feature>
<sequence>MIEKNEQAAEGEPGKSDRMNTPKTRRRRKAARPAEIIEAGLQEFAERGFAGARLEDVAARAGVVKGTIYRYFESKEALFEAAVHSRIVPILDEVGGLVDAYTGSTEDLLRMVLQRIYERIVTSDAPVLMRIIIAEGNRFPQITGYYHRTTLSKGQALLKRIVDRGIANGEFRAGPATELPIVLMAPAIVAAIWRMTFERHQPVGSEKFLEAHLDLVLNSLKQR</sequence>
<evidence type="ECO:0000313" key="8">
    <source>
        <dbReference type="Proteomes" id="UP000315252"/>
    </source>
</evidence>
<evidence type="ECO:0000256" key="5">
    <source>
        <dbReference type="SAM" id="MobiDB-lite"/>
    </source>
</evidence>
<dbReference type="PANTHER" id="PTHR30055">
    <property type="entry name" value="HTH-TYPE TRANSCRIPTIONAL REGULATOR RUTR"/>
    <property type="match status" value="1"/>
</dbReference>
<dbReference type="InterPro" id="IPR036271">
    <property type="entry name" value="Tet_transcr_reg_TetR-rel_C_sf"/>
</dbReference>
<keyword evidence="8" id="KW-1185">Reference proteome</keyword>
<gene>
    <name evidence="7" type="ORF">FKG95_26870</name>
</gene>
<dbReference type="SUPFAM" id="SSF46689">
    <property type="entry name" value="Homeodomain-like"/>
    <property type="match status" value="1"/>
</dbReference>
<dbReference type="SUPFAM" id="SSF48498">
    <property type="entry name" value="Tetracyclin repressor-like, C-terminal domain"/>
    <property type="match status" value="1"/>
</dbReference>
<dbReference type="AlphaFoldDB" id="A0A545T219"/>
<dbReference type="PANTHER" id="PTHR30055:SF223">
    <property type="entry name" value="HTH-TYPE TRANSCRIPTIONAL REGULATOR UIDR"/>
    <property type="match status" value="1"/>
</dbReference>